<sequence>MPATGLLQHPYDTVAEEGTAPDVDVPRVLPARATGTGDGQRAAGLTGTPPRPADEVTDPGPATEGASTAVDRDGPAALAFAGLIRVDRGNPTAEELAAVVTVLFARAAAGSDDDTAGGHLVRPSPRWRRFGRGHGYRTAHSWQAGRRPRHAVRGAL</sequence>
<evidence type="ECO:0000313" key="3">
    <source>
        <dbReference type="Proteomes" id="UP001271723"/>
    </source>
</evidence>
<dbReference type="RefSeq" id="WP_256965075.1">
    <property type="nucleotide sequence ID" value="NZ_JAGJBZ010000002.1"/>
</dbReference>
<dbReference type="InterPro" id="IPR032716">
    <property type="entry name" value="ACC_epsilon"/>
</dbReference>
<keyword evidence="3" id="KW-1185">Reference proteome</keyword>
<dbReference type="Pfam" id="PF13822">
    <property type="entry name" value="ACC_epsilon"/>
    <property type="match status" value="1"/>
</dbReference>
<protein>
    <submittedName>
        <fullName evidence="2">Acyl-CoA carboxylase subunit epsilon</fullName>
    </submittedName>
</protein>
<accession>A0ABU4L6M1</accession>
<evidence type="ECO:0000313" key="2">
    <source>
        <dbReference type="EMBL" id="MDX2911396.1"/>
    </source>
</evidence>
<dbReference type="Proteomes" id="UP001271723">
    <property type="component" value="Unassembled WGS sequence"/>
</dbReference>
<evidence type="ECO:0000256" key="1">
    <source>
        <dbReference type="SAM" id="MobiDB-lite"/>
    </source>
</evidence>
<dbReference type="EMBL" id="JARAVY010000008">
    <property type="protein sequence ID" value="MDX2911396.1"/>
    <property type="molecule type" value="Genomic_DNA"/>
</dbReference>
<organism evidence="2 3">
    <name type="scientific">Streptomyces griseiscabiei</name>
    <dbReference type="NCBI Taxonomy" id="2993540"/>
    <lineage>
        <taxon>Bacteria</taxon>
        <taxon>Bacillati</taxon>
        <taxon>Actinomycetota</taxon>
        <taxon>Actinomycetes</taxon>
        <taxon>Kitasatosporales</taxon>
        <taxon>Streptomycetaceae</taxon>
        <taxon>Streptomyces</taxon>
    </lineage>
</organism>
<name>A0ABU4L6M1_9ACTN</name>
<proteinExistence type="predicted"/>
<comment type="caution">
    <text evidence="2">The sequence shown here is derived from an EMBL/GenBank/DDBJ whole genome shotgun (WGS) entry which is preliminary data.</text>
</comment>
<feature type="region of interest" description="Disordered" evidence="1">
    <location>
        <begin position="1"/>
        <end position="72"/>
    </location>
</feature>
<gene>
    <name evidence="2" type="ORF">PV517_22230</name>
</gene>
<reference evidence="2 3" key="1">
    <citation type="journal article" date="2023" name="Microb. Genom.">
        <title>Mesoterricola silvestris gen. nov., sp. nov., Mesoterricola sediminis sp. nov., Geothrix oryzae sp. nov., Geothrix edaphica sp. nov., Geothrix rubra sp. nov., and Geothrix limicola sp. nov., six novel members of Acidobacteriota isolated from soils.</title>
        <authorList>
            <person name="Weisberg A.J."/>
            <person name="Pearce E."/>
            <person name="Kramer C.G."/>
            <person name="Chang J.H."/>
            <person name="Clarke C.R."/>
        </authorList>
    </citation>
    <scope>NUCLEOTIDE SEQUENCE [LARGE SCALE GENOMIC DNA]</scope>
    <source>
        <strain evidence="2 3">NRRL_B-2795</strain>
    </source>
</reference>